<gene>
    <name evidence="1" type="ORF">LMG23992_00358</name>
</gene>
<evidence type="ECO:0000313" key="1">
    <source>
        <dbReference type="EMBL" id="CAG9165214.1"/>
    </source>
</evidence>
<keyword evidence="2" id="KW-1185">Reference proteome</keyword>
<dbReference type="Proteomes" id="UP000727654">
    <property type="component" value="Unassembled WGS sequence"/>
</dbReference>
<accession>A0ABN7XVT6</accession>
<protein>
    <recommendedName>
        <fullName evidence="3">DUF4423 domain-containing protein</fullName>
    </recommendedName>
</protein>
<dbReference type="EMBL" id="CAJZAI010000001">
    <property type="protein sequence ID" value="CAG9165214.1"/>
    <property type="molecule type" value="Genomic_DNA"/>
</dbReference>
<name>A0ABN7XVT6_9BURK</name>
<evidence type="ECO:0000313" key="2">
    <source>
        <dbReference type="Proteomes" id="UP000727654"/>
    </source>
</evidence>
<comment type="caution">
    <text evidence="1">The sequence shown here is derived from an EMBL/GenBank/DDBJ whole genome shotgun (WGS) entry which is preliminary data.</text>
</comment>
<proteinExistence type="predicted"/>
<sequence length="232" mass="25115">MAVGACMTLSAYAETMLQVFDESSLKTDAGVQAVMTYLLAYPGQTIGDLASATGFDETRMQDYLSALGDLVELRGATWSASARGRSAIEHLMAVGTGRAKGARPSSTVGLTAAEAKRWEEVKRIVMDTPVDSSSETLREQYEHWFRFAESNPPKTVAEVDAVYTRPKPGEAEAHCTFGNQGSMGITIHRPGTQPVVDFGSLLRHFRQTDDDSLVDSDGSLIEKALGLGLTFW</sequence>
<organism evidence="1 2">
    <name type="scientific">Cupriavidus laharis</name>
    <dbReference type="NCBI Taxonomy" id="151654"/>
    <lineage>
        <taxon>Bacteria</taxon>
        <taxon>Pseudomonadati</taxon>
        <taxon>Pseudomonadota</taxon>
        <taxon>Betaproteobacteria</taxon>
        <taxon>Burkholderiales</taxon>
        <taxon>Burkholderiaceae</taxon>
        <taxon>Cupriavidus</taxon>
    </lineage>
</organism>
<reference evidence="1 2" key="1">
    <citation type="submission" date="2021-08" db="EMBL/GenBank/DDBJ databases">
        <authorList>
            <person name="Peeters C."/>
        </authorList>
    </citation>
    <scope>NUCLEOTIDE SEQUENCE [LARGE SCALE GENOMIC DNA]</scope>
    <source>
        <strain evidence="1 2">LMG 23992</strain>
    </source>
</reference>
<evidence type="ECO:0008006" key="3">
    <source>
        <dbReference type="Google" id="ProtNLM"/>
    </source>
</evidence>